<dbReference type="Proteomes" id="UP001165960">
    <property type="component" value="Unassembled WGS sequence"/>
</dbReference>
<proteinExistence type="predicted"/>
<gene>
    <name evidence="1" type="primary">ARG8_2</name>
    <name evidence="1" type="ORF">DSO57_1034970</name>
</gene>
<keyword evidence="1" id="KW-0032">Aminotransferase</keyword>
<dbReference type="EC" id="2.6.1.11" evidence="1"/>
<accession>A0ACC2SP25</accession>
<evidence type="ECO:0000313" key="1">
    <source>
        <dbReference type="EMBL" id="KAJ9064001.1"/>
    </source>
</evidence>
<protein>
    <submittedName>
        <fullName evidence="1">Acetylornithine aminotransferase</fullName>
        <ecNumber evidence="1">2.6.1.11</ecNumber>
    </submittedName>
</protein>
<sequence>MLAKFLSKAISSKCLLVRGYASKPYTTQELVDVSNRYLLGVYKKPNIILHKGMGALVEDLDGNSYLDLTAGIAVTSLGHGNTDIAVALMEQAQKVISTSNLFHNENAGPLAEKLVNSTAYPGNPNEPWAYQAFFTNSGAEANEAALKFARKTGFQSGQDNKYGITAFQNAFHGRTLGALSVTPKKGLPRGV</sequence>
<name>A0ACC2SP25_9FUNG</name>
<keyword evidence="1" id="KW-0808">Transferase</keyword>
<comment type="caution">
    <text evidence="1">The sequence shown here is derived from an EMBL/GenBank/DDBJ whole genome shotgun (WGS) entry which is preliminary data.</text>
</comment>
<reference evidence="1" key="1">
    <citation type="submission" date="2022-04" db="EMBL/GenBank/DDBJ databases">
        <title>Genome of the entomopathogenic fungus Entomophthora muscae.</title>
        <authorList>
            <person name="Elya C."/>
            <person name="Lovett B.R."/>
            <person name="Lee E."/>
            <person name="Macias A.M."/>
            <person name="Hajek A.E."/>
            <person name="De Bivort B.L."/>
            <person name="Kasson M.T."/>
            <person name="De Fine Licht H.H."/>
            <person name="Stajich J.E."/>
        </authorList>
    </citation>
    <scope>NUCLEOTIDE SEQUENCE</scope>
    <source>
        <strain evidence="1">Berkeley</strain>
    </source>
</reference>
<evidence type="ECO:0000313" key="2">
    <source>
        <dbReference type="Proteomes" id="UP001165960"/>
    </source>
</evidence>
<organism evidence="1 2">
    <name type="scientific">Entomophthora muscae</name>
    <dbReference type="NCBI Taxonomy" id="34485"/>
    <lineage>
        <taxon>Eukaryota</taxon>
        <taxon>Fungi</taxon>
        <taxon>Fungi incertae sedis</taxon>
        <taxon>Zoopagomycota</taxon>
        <taxon>Entomophthoromycotina</taxon>
        <taxon>Entomophthoromycetes</taxon>
        <taxon>Entomophthorales</taxon>
        <taxon>Entomophthoraceae</taxon>
        <taxon>Entomophthora</taxon>
    </lineage>
</organism>
<dbReference type="EMBL" id="QTSX02004560">
    <property type="protein sequence ID" value="KAJ9064001.1"/>
    <property type="molecule type" value="Genomic_DNA"/>
</dbReference>
<keyword evidence="2" id="KW-1185">Reference proteome</keyword>